<reference evidence="2" key="1">
    <citation type="submission" date="2021-10" db="EMBL/GenBank/DDBJ databases">
        <title>Melipona bicolor Genome sequencing and assembly.</title>
        <authorList>
            <person name="Araujo N.S."/>
            <person name="Arias M.C."/>
        </authorList>
    </citation>
    <scope>NUCLEOTIDE SEQUENCE</scope>
    <source>
        <strain evidence="2">USP_2M_L1-L4_2017</strain>
        <tissue evidence="2">Whole body</tissue>
    </source>
</reference>
<name>A0AA40KPZ9_9HYME</name>
<feature type="compositionally biased region" description="Basic residues" evidence="1">
    <location>
        <begin position="15"/>
        <end position="27"/>
    </location>
</feature>
<gene>
    <name evidence="2" type="ORF">K0M31_002831</name>
</gene>
<dbReference type="EMBL" id="JAHYIQ010000010">
    <property type="protein sequence ID" value="KAK1128367.1"/>
    <property type="molecule type" value="Genomic_DNA"/>
</dbReference>
<proteinExistence type="predicted"/>
<protein>
    <submittedName>
        <fullName evidence="2">Uncharacterized protein</fullName>
    </submittedName>
</protein>
<accession>A0AA40KPZ9</accession>
<feature type="compositionally biased region" description="Basic and acidic residues" evidence="1">
    <location>
        <begin position="1"/>
        <end position="14"/>
    </location>
</feature>
<keyword evidence="3" id="KW-1185">Reference proteome</keyword>
<dbReference type="AlphaFoldDB" id="A0AA40KPZ9"/>
<feature type="region of interest" description="Disordered" evidence="1">
    <location>
        <begin position="1"/>
        <end position="34"/>
    </location>
</feature>
<organism evidence="2 3">
    <name type="scientific">Melipona bicolor</name>
    <dbReference type="NCBI Taxonomy" id="60889"/>
    <lineage>
        <taxon>Eukaryota</taxon>
        <taxon>Metazoa</taxon>
        <taxon>Ecdysozoa</taxon>
        <taxon>Arthropoda</taxon>
        <taxon>Hexapoda</taxon>
        <taxon>Insecta</taxon>
        <taxon>Pterygota</taxon>
        <taxon>Neoptera</taxon>
        <taxon>Endopterygota</taxon>
        <taxon>Hymenoptera</taxon>
        <taxon>Apocrita</taxon>
        <taxon>Aculeata</taxon>
        <taxon>Apoidea</taxon>
        <taxon>Anthophila</taxon>
        <taxon>Apidae</taxon>
        <taxon>Melipona</taxon>
    </lineage>
</organism>
<evidence type="ECO:0000313" key="2">
    <source>
        <dbReference type="EMBL" id="KAK1128367.1"/>
    </source>
</evidence>
<evidence type="ECO:0000313" key="3">
    <source>
        <dbReference type="Proteomes" id="UP001177670"/>
    </source>
</evidence>
<comment type="caution">
    <text evidence="2">The sequence shown here is derived from an EMBL/GenBank/DDBJ whole genome shotgun (WGS) entry which is preliminary data.</text>
</comment>
<sequence>MMEDVREVRKEGRKERKKERKRRRRDRIHSPLSGDSRAIAFPLSFKPSSAFLPTHPVPGVQSTPFIMTMPVSLTKDDPSCGYKLPQDPHIGFLPSPLQNLTVPSYLALNVGKWRWIASFAGA</sequence>
<evidence type="ECO:0000256" key="1">
    <source>
        <dbReference type="SAM" id="MobiDB-lite"/>
    </source>
</evidence>
<dbReference type="Proteomes" id="UP001177670">
    <property type="component" value="Unassembled WGS sequence"/>
</dbReference>